<dbReference type="AlphaFoldDB" id="A0A7G9YRY2"/>
<dbReference type="InterPro" id="IPR006204">
    <property type="entry name" value="GHMP_kinase_N_dom"/>
</dbReference>
<dbReference type="UniPathway" id="UPA00241"/>
<dbReference type="PIRSF" id="PIRSF016896">
    <property type="entry name" value="GHMP_arc_MJ0969"/>
    <property type="match status" value="1"/>
</dbReference>
<keyword evidence="1" id="KW-0067">ATP-binding</keyword>
<dbReference type="PANTHER" id="PTHR42282">
    <property type="entry name" value="PANTOATE KINASE-RELATED"/>
    <property type="match status" value="1"/>
</dbReference>
<dbReference type="PANTHER" id="PTHR42282:SF1">
    <property type="entry name" value="PANTOATE KINASE"/>
    <property type="match status" value="1"/>
</dbReference>
<reference evidence="3" key="1">
    <citation type="submission" date="2020-06" db="EMBL/GenBank/DDBJ databases">
        <title>Unique genomic features of the anaerobic methanotrophic archaea.</title>
        <authorList>
            <person name="Chadwick G.L."/>
            <person name="Skennerton C.T."/>
            <person name="Laso-Perez R."/>
            <person name="Leu A.O."/>
            <person name="Speth D.R."/>
            <person name="Yu H."/>
            <person name="Morgan-Lang C."/>
            <person name="Hatzenpichler R."/>
            <person name="Goudeau D."/>
            <person name="Malmstrom R."/>
            <person name="Brazelton W.J."/>
            <person name="Woyke T."/>
            <person name="Hallam S.J."/>
            <person name="Tyson G.W."/>
            <person name="Wegener G."/>
            <person name="Boetius A."/>
            <person name="Orphan V."/>
        </authorList>
    </citation>
    <scope>NUCLEOTIDE SEQUENCE</scope>
</reference>
<dbReference type="HAMAP" id="MF_02223">
    <property type="entry name" value="Pantoate_kinase"/>
    <property type="match status" value="1"/>
</dbReference>
<proteinExistence type="inferred from homology"/>
<comment type="similarity">
    <text evidence="1">Belongs to the GHMP kinase family. PoK subfamily.</text>
</comment>
<feature type="domain" description="GHMP kinase N-terminal" evidence="2">
    <location>
        <begin position="79"/>
        <end position="163"/>
    </location>
</feature>
<dbReference type="GO" id="GO:0016301">
    <property type="term" value="F:kinase activity"/>
    <property type="evidence" value="ECO:0007669"/>
    <property type="project" value="UniProtKB-UniRule"/>
</dbReference>
<dbReference type="InterPro" id="IPR020568">
    <property type="entry name" value="Ribosomal_Su5_D2-typ_SF"/>
</dbReference>
<keyword evidence="1" id="KW-0547">Nucleotide-binding</keyword>
<gene>
    <name evidence="3" type="ORF">HMJGLFMP_00008</name>
</gene>
<accession>A0A7G9YRY2</accession>
<keyword evidence="1 3" id="KW-0418">Kinase</keyword>
<dbReference type="SUPFAM" id="SSF54211">
    <property type="entry name" value="Ribosomal protein S5 domain 2-like"/>
    <property type="match status" value="1"/>
</dbReference>
<dbReference type="Pfam" id="PF00288">
    <property type="entry name" value="GHMP_kinases_N"/>
    <property type="match status" value="1"/>
</dbReference>
<dbReference type="GO" id="GO:0015937">
    <property type="term" value="P:coenzyme A biosynthetic process"/>
    <property type="evidence" value="ECO:0007669"/>
    <property type="project" value="UniProtKB-UniRule"/>
</dbReference>
<dbReference type="Gene3D" id="3.30.230.10">
    <property type="match status" value="1"/>
</dbReference>
<comment type="function">
    <text evidence="1">Phosphorylates (R)-pantoate to form (R)-4-phosphopantoate in the CoA biosynthesis pathway.</text>
</comment>
<keyword evidence="1" id="KW-0173">Coenzyme A biosynthesis</keyword>
<evidence type="ECO:0000259" key="2">
    <source>
        <dbReference type="Pfam" id="PF00288"/>
    </source>
</evidence>
<dbReference type="InterPro" id="IPR012043">
    <property type="entry name" value="PoK"/>
</dbReference>
<dbReference type="EMBL" id="MT631451">
    <property type="protein sequence ID" value="QNO50766.1"/>
    <property type="molecule type" value="Genomic_DNA"/>
</dbReference>
<keyword evidence="1 3" id="KW-0808">Transferase</keyword>
<name>A0A7G9YRY2_9EURY</name>
<comment type="catalytic activity">
    <reaction evidence="1">
        <text>(R)-pantoate + ATP = (R)-4-phosphopantoate + ADP + H(+)</text>
        <dbReference type="Rhea" id="RHEA:28246"/>
        <dbReference type="ChEBI" id="CHEBI:15378"/>
        <dbReference type="ChEBI" id="CHEBI:15980"/>
        <dbReference type="ChEBI" id="CHEBI:30616"/>
        <dbReference type="ChEBI" id="CHEBI:61294"/>
        <dbReference type="ChEBI" id="CHEBI:456216"/>
        <dbReference type="EC" id="2.7.1.169"/>
    </reaction>
</comment>
<dbReference type="GO" id="GO:0005524">
    <property type="term" value="F:ATP binding"/>
    <property type="evidence" value="ECO:0007669"/>
    <property type="project" value="UniProtKB-KW"/>
</dbReference>
<dbReference type="InterPro" id="IPR014721">
    <property type="entry name" value="Ribsml_uS5_D2-typ_fold_subgr"/>
</dbReference>
<evidence type="ECO:0000313" key="3">
    <source>
        <dbReference type="EMBL" id="QNO50766.1"/>
    </source>
</evidence>
<organism evidence="3">
    <name type="scientific">Candidatus Methanophagaceae archaeon ANME-1 ERB6</name>
    <dbReference type="NCBI Taxonomy" id="2759912"/>
    <lineage>
        <taxon>Archaea</taxon>
        <taxon>Methanobacteriati</taxon>
        <taxon>Methanobacteriota</taxon>
        <taxon>Stenosarchaea group</taxon>
        <taxon>Methanomicrobia</taxon>
        <taxon>Candidatus Methanophagales</taxon>
        <taxon>Candidatus Methanophagaceae</taxon>
    </lineage>
</organism>
<dbReference type="EC" id="2.7.1.169" evidence="1"/>
<sequence length="322" mass="35016">MGNTRKTKSYSYSPSHITGFFEIRDDRNPLYKGSVGGGVVLEKGCVTEASLDNDFPQKGTKAEIEIKINGVEEEANTTKYVVETLAGKYEHKHAVNVIVSTEFDVPVGAGLGASGAGALSTALALNRLLSLGMTVTEVAQIAHLAEVENNTGLGDVIAETYGGVVIRKKPGPLGIGIINKIPHERQKISYVVFGTRATRAVLVDDSMKRQINKAGREAMKELVRKPSLDNFMRVSRKFSLHSELISDKCRDAMEAVEAEGCVASAAMIGDTVFVIGNSEALKEFGEVRESRISEVGAKIQNERMCLAEVKKTTRFHEINTRR</sequence>
<evidence type="ECO:0000256" key="1">
    <source>
        <dbReference type="HAMAP-Rule" id="MF_02223"/>
    </source>
</evidence>
<protein>
    <recommendedName>
        <fullName evidence="1">Pantoate kinase</fullName>
        <shortName evidence="1">PoK</shortName>
        <ecNumber evidence="1">2.7.1.169</ecNumber>
    </recommendedName>
</protein>
<comment type="pathway">
    <text evidence="1">Cofactor biosynthesis; coenzyme A biosynthesis.</text>
</comment>